<dbReference type="Pfam" id="PF18864">
    <property type="entry name" value="AbiTii"/>
    <property type="match status" value="1"/>
</dbReference>
<keyword evidence="3" id="KW-1185">Reference proteome</keyword>
<name>A0ABX5YIK4_9PLAN</name>
<reference evidence="2 3" key="1">
    <citation type="submission" date="2019-08" db="EMBL/GenBank/DDBJ databases">
        <title>Deep-cultivation of Planctomycetes and their phenomic and genomic characterization uncovers novel biology.</title>
        <authorList>
            <person name="Wiegand S."/>
            <person name="Jogler M."/>
            <person name="Boedeker C."/>
            <person name="Pinto D."/>
            <person name="Vollmers J."/>
            <person name="Rivas-Marin E."/>
            <person name="Kohn T."/>
            <person name="Peeters S.H."/>
            <person name="Heuer A."/>
            <person name="Rast P."/>
            <person name="Oberbeckmann S."/>
            <person name="Bunk B."/>
            <person name="Jeske O."/>
            <person name="Meyerdierks A."/>
            <person name="Storesund J.E."/>
            <person name="Kallscheuer N."/>
            <person name="Luecker S."/>
            <person name="Lage O.M."/>
            <person name="Pohl T."/>
            <person name="Merkel B.J."/>
            <person name="Hornburger P."/>
            <person name="Mueller R.-W."/>
            <person name="Bruemmer F."/>
            <person name="Labrenz M."/>
            <person name="Spormann A.M."/>
            <person name="Op den Camp H."/>
            <person name="Overmann J."/>
            <person name="Amann R."/>
            <person name="Jetten M.S.M."/>
            <person name="Mascher T."/>
            <person name="Medema M.H."/>
            <person name="Devos D.P."/>
            <person name="Kaster A.-K."/>
            <person name="Ovreas L."/>
            <person name="Rohde M."/>
            <person name="Galperin M.Y."/>
            <person name="Jogler C."/>
        </authorList>
    </citation>
    <scope>NUCLEOTIDE SEQUENCE [LARGE SCALE GENOMIC DNA]</scope>
    <source>
        <strain evidence="2 3">DSM 8797</strain>
    </source>
</reference>
<accession>A0ABX5YIK4</accession>
<dbReference type="Proteomes" id="UP000322887">
    <property type="component" value="Chromosome"/>
</dbReference>
<evidence type="ECO:0000259" key="1">
    <source>
        <dbReference type="Pfam" id="PF18864"/>
    </source>
</evidence>
<organism evidence="2 3">
    <name type="scientific">Gimesia maris</name>
    <dbReference type="NCBI Taxonomy" id="122"/>
    <lineage>
        <taxon>Bacteria</taxon>
        <taxon>Pseudomonadati</taxon>
        <taxon>Planctomycetota</taxon>
        <taxon>Planctomycetia</taxon>
        <taxon>Planctomycetales</taxon>
        <taxon>Planctomycetaceae</taxon>
        <taxon>Gimesia</taxon>
    </lineage>
</organism>
<evidence type="ECO:0000313" key="2">
    <source>
        <dbReference type="EMBL" id="QEG15534.1"/>
    </source>
</evidence>
<evidence type="ECO:0000313" key="3">
    <source>
        <dbReference type="Proteomes" id="UP000322887"/>
    </source>
</evidence>
<proteinExistence type="predicted"/>
<protein>
    <recommendedName>
        <fullName evidence="1">AbiTii domain-containing protein</fullName>
    </recommendedName>
</protein>
<feature type="domain" description="AbiTii" evidence="1">
    <location>
        <begin position="6"/>
        <end position="190"/>
    </location>
</feature>
<sequence>MNNLPLVLQLQELATNNESDISELLRKSLLVSTKLDLTEFRDWANSELHGYKEDSNVPAYRQVLTDLRVLNPYHGYIPFLIDDPEFMDLICNNVKVTVGIGSLIDLLHGPNPENARLVMPLPSEVTIDLMRMQGRDFQLEPQRIVGRNQIAGILDEVRTIILEWSLKLEKDNILGEGLTFSAAEKNRAHANINIQNFQGILGDVSQSKVTQNLHQTVKQGDFESLRTYLEENGIGAQDLDDLKSAISSDPPGGQVSSYGENVGHWVGNMISKAATGAWDIGIGAAGGLLGNAIGAYYGLN</sequence>
<dbReference type="EMBL" id="CP042910">
    <property type="protein sequence ID" value="QEG15534.1"/>
    <property type="molecule type" value="Genomic_DNA"/>
</dbReference>
<dbReference type="InterPro" id="IPR041304">
    <property type="entry name" value="AbiTii"/>
</dbReference>
<dbReference type="GeneID" id="98646012"/>
<dbReference type="RefSeq" id="WP_002647533.1">
    <property type="nucleotide sequence ID" value="NZ_CP042910.1"/>
</dbReference>
<gene>
    <name evidence="2" type="ORF">GmarT_13750</name>
</gene>